<evidence type="ECO:0000313" key="8">
    <source>
        <dbReference type="EMBL" id="KKA24389.1"/>
    </source>
</evidence>
<dbReference type="InterPro" id="IPR051089">
    <property type="entry name" value="prtT"/>
</dbReference>
<protein>
    <recommendedName>
        <fullName evidence="10">Transcription factor domain-containing protein</fullName>
    </recommendedName>
</protein>
<reference evidence="8 9" key="1">
    <citation type="submission" date="2015-04" db="EMBL/GenBank/DDBJ databases">
        <authorList>
            <person name="Heijne W.H."/>
            <person name="Fedorova N.D."/>
            <person name="Nierman W.C."/>
            <person name="Vollebregt A.W."/>
            <person name="Zhao Z."/>
            <person name="Wu L."/>
            <person name="Kumar M."/>
            <person name="Stam H."/>
            <person name="van den Berg M.A."/>
            <person name="Pel H.J."/>
        </authorList>
    </citation>
    <scope>NUCLEOTIDE SEQUENCE [LARGE SCALE GENOMIC DNA]</scope>
    <source>
        <strain evidence="8 9">CBS 393.64</strain>
    </source>
</reference>
<dbReference type="GO" id="GO:0000981">
    <property type="term" value="F:DNA-binding transcription factor activity, RNA polymerase II-specific"/>
    <property type="evidence" value="ECO:0007669"/>
    <property type="project" value="TreeGrafter"/>
</dbReference>
<dbReference type="RefSeq" id="XP_013331001.1">
    <property type="nucleotide sequence ID" value="XM_013475547.1"/>
</dbReference>
<evidence type="ECO:0000256" key="2">
    <source>
        <dbReference type="ARBA" id="ARBA00023015"/>
    </source>
</evidence>
<dbReference type="EMBL" id="LASV01000063">
    <property type="protein sequence ID" value="KKA24389.1"/>
    <property type="molecule type" value="Genomic_DNA"/>
</dbReference>
<comment type="subcellular location">
    <subcellularLocation>
        <location evidence="1">Nucleus</location>
    </subcellularLocation>
</comment>
<dbReference type="GO" id="GO:0005634">
    <property type="term" value="C:nucleus"/>
    <property type="evidence" value="ECO:0007669"/>
    <property type="project" value="UniProtKB-SubCell"/>
</dbReference>
<keyword evidence="6" id="KW-0175">Coiled coil</keyword>
<dbReference type="GO" id="GO:0000976">
    <property type="term" value="F:transcription cis-regulatory region binding"/>
    <property type="evidence" value="ECO:0007669"/>
    <property type="project" value="TreeGrafter"/>
</dbReference>
<evidence type="ECO:0000256" key="7">
    <source>
        <dbReference type="SAM" id="MobiDB-lite"/>
    </source>
</evidence>
<dbReference type="PANTHER" id="PTHR31845">
    <property type="entry name" value="FINGER DOMAIN PROTEIN, PUTATIVE-RELATED"/>
    <property type="match status" value="1"/>
</dbReference>
<feature type="region of interest" description="Disordered" evidence="7">
    <location>
        <begin position="1"/>
        <end position="26"/>
    </location>
</feature>
<dbReference type="AlphaFoldDB" id="A0A0F4Z1K4"/>
<accession>A0A0F4Z1K4</accession>
<evidence type="ECO:0000256" key="4">
    <source>
        <dbReference type="ARBA" id="ARBA00023163"/>
    </source>
</evidence>
<keyword evidence="3" id="KW-0238">DNA-binding</keyword>
<evidence type="ECO:0000256" key="5">
    <source>
        <dbReference type="ARBA" id="ARBA00023242"/>
    </source>
</evidence>
<proteinExistence type="predicted"/>
<organism evidence="8 9">
    <name type="scientific">Rasamsonia emersonii (strain ATCC 16479 / CBS 393.64 / IMI 116815)</name>
    <dbReference type="NCBI Taxonomy" id="1408163"/>
    <lineage>
        <taxon>Eukaryota</taxon>
        <taxon>Fungi</taxon>
        <taxon>Dikarya</taxon>
        <taxon>Ascomycota</taxon>
        <taxon>Pezizomycotina</taxon>
        <taxon>Eurotiomycetes</taxon>
        <taxon>Eurotiomycetidae</taxon>
        <taxon>Eurotiales</taxon>
        <taxon>Trichocomaceae</taxon>
        <taxon>Rasamsonia</taxon>
    </lineage>
</organism>
<dbReference type="PANTHER" id="PTHR31845:SF21">
    <property type="entry name" value="REGULATORY PROTEIN LEU3"/>
    <property type="match status" value="1"/>
</dbReference>
<evidence type="ECO:0008006" key="10">
    <source>
        <dbReference type="Google" id="ProtNLM"/>
    </source>
</evidence>
<dbReference type="STRING" id="1408163.A0A0F4Z1K4"/>
<dbReference type="OrthoDB" id="3163292at2759"/>
<name>A0A0F4Z1K4_RASE3</name>
<sequence length="583" mass="63826">MALLARSGDGRPANNAGKPSYDAKHPPMVLSPVQDAAAWGKNARSTARTRGSTRELTSAIRKIEELEKQVQQLRSSVELARPTQLVSPGPTHESVSVAGSFSVPNSQPYCPSPLASQAPVVSSSETPRMENRGVDELALPPHFSELSFSNTRASLPQASFAGSSKSLDHVTLSQNQIDTMFQIFFRHYHPYVPLLDPDISPDEYYGRSPLLFWPARKHRLPRAEALVENDLESSPFLLHRPSDPSLVHVAVSSLVDVGGCDINLGHGCPDHGHSTGTASTRIDPGLFPDQEAIEPDGNIGSRQNLVRVLYCGTEMSTVRRVPSTGLSITNFLVWSFFQSRRIRSTNRRYTAETKILLDGAGLQLYVFHFLETGSEVRRKGLLRAYNTALALISKVREADATSNLMIYAPASYYRLTTLAATVILKILHSSYSRYVDPESGKRMFNAAISLVRRASVEDNDLPGRSSKILAQLWSVQSQSNQRKEEPSLRLKTRLGASLFHDSLWTWREKCGGQGSGPQTSTGMVVQSAEPTQSEAPREDVFGGQVVGESNEADVDGLNVDGLFDVGMFSLFPFDLDSDPAGSV</sequence>
<gene>
    <name evidence="8" type="ORF">T310_1574</name>
</gene>
<evidence type="ECO:0000256" key="6">
    <source>
        <dbReference type="SAM" id="Coils"/>
    </source>
</evidence>
<feature type="region of interest" description="Disordered" evidence="7">
    <location>
        <begin position="511"/>
        <end position="537"/>
    </location>
</feature>
<dbReference type="Proteomes" id="UP000053958">
    <property type="component" value="Unassembled WGS sequence"/>
</dbReference>
<comment type="caution">
    <text evidence="8">The sequence shown here is derived from an EMBL/GenBank/DDBJ whole genome shotgun (WGS) entry which is preliminary data.</text>
</comment>
<evidence type="ECO:0000256" key="3">
    <source>
        <dbReference type="ARBA" id="ARBA00023125"/>
    </source>
</evidence>
<dbReference type="GeneID" id="25313925"/>
<keyword evidence="9" id="KW-1185">Reference proteome</keyword>
<keyword evidence="2" id="KW-0805">Transcription regulation</keyword>
<keyword evidence="5" id="KW-0539">Nucleus</keyword>
<evidence type="ECO:0000313" key="9">
    <source>
        <dbReference type="Proteomes" id="UP000053958"/>
    </source>
</evidence>
<keyword evidence="4" id="KW-0804">Transcription</keyword>
<evidence type="ECO:0000256" key="1">
    <source>
        <dbReference type="ARBA" id="ARBA00004123"/>
    </source>
</evidence>
<feature type="coiled-coil region" evidence="6">
    <location>
        <begin position="49"/>
        <end position="76"/>
    </location>
</feature>